<dbReference type="STRING" id="1760988.SAMN02949497_0441"/>
<feature type="transmembrane region" description="Helical" evidence="12">
    <location>
        <begin position="105"/>
        <end position="124"/>
    </location>
</feature>
<comment type="catalytic activity">
    <reaction evidence="12">
        <text>K(+)(in) + H(+)(in) = K(+)(out) + H(+)(out)</text>
        <dbReference type="Rhea" id="RHEA:28490"/>
        <dbReference type="ChEBI" id="CHEBI:15378"/>
        <dbReference type="ChEBI" id="CHEBI:29103"/>
    </reaction>
</comment>
<dbReference type="RefSeq" id="WP_085216448.1">
    <property type="nucleotide sequence ID" value="NZ_FXAM01000002.1"/>
</dbReference>
<organism evidence="15 16">
    <name type="scientific">Methylomagnum ishizawai</name>
    <dbReference type="NCBI Taxonomy" id="1760988"/>
    <lineage>
        <taxon>Bacteria</taxon>
        <taxon>Pseudomonadati</taxon>
        <taxon>Pseudomonadota</taxon>
        <taxon>Gammaproteobacteria</taxon>
        <taxon>Methylococcales</taxon>
        <taxon>Methylococcaceae</taxon>
        <taxon>Methylomagnum</taxon>
    </lineage>
</organism>
<dbReference type="OrthoDB" id="9805577at2"/>
<feature type="transmembrane region" description="Helical" evidence="12">
    <location>
        <begin position="428"/>
        <end position="445"/>
    </location>
</feature>
<feature type="transmembrane region" description="Helical" evidence="12">
    <location>
        <begin position="342"/>
        <end position="362"/>
    </location>
</feature>
<dbReference type="PANTHER" id="PTHR30540:SF79">
    <property type="entry name" value="LOW AFFINITY POTASSIUM TRANSPORT SYSTEM PROTEIN KUP"/>
    <property type="match status" value="1"/>
</dbReference>
<feature type="transmembrane region" description="Helical" evidence="12">
    <location>
        <begin position="144"/>
        <end position="162"/>
    </location>
</feature>
<protein>
    <recommendedName>
        <fullName evidence="12">Probable potassium transport system protein Kup</fullName>
    </recommendedName>
</protein>
<dbReference type="InterPro" id="IPR003855">
    <property type="entry name" value="K+_transporter"/>
</dbReference>
<dbReference type="InterPro" id="IPR053952">
    <property type="entry name" value="K_trans_C"/>
</dbReference>
<dbReference type="Pfam" id="PF02705">
    <property type="entry name" value="K_trans"/>
    <property type="match status" value="1"/>
</dbReference>
<evidence type="ECO:0000259" key="13">
    <source>
        <dbReference type="Pfam" id="PF02705"/>
    </source>
</evidence>
<feature type="transmembrane region" description="Helical" evidence="12">
    <location>
        <begin position="51"/>
        <end position="73"/>
    </location>
</feature>
<keyword evidence="8 12" id="KW-0630">Potassium</keyword>
<feature type="transmembrane region" description="Helical" evidence="12">
    <location>
        <begin position="401"/>
        <end position="422"/>
    </location>
</feature>
<keyword evidence="6 12" id="KW-0812">Transmembrane</keyword>
<evidence type="ECO:0000256" key="7">
    <source>
        <dbReference type="ARBA" id="ARBA00022847"/>
    </source>
</evidence>
<gene>
    <name evidence="12" type="primary">kup</name>
    <name evidence="15" type="ORF">SAMN02949497_0441</name>
</gene>
<evidence type="ECO:0000256" key="6">
    <source>
        <dbReference type="ARBA" id="ARBA00022692"/>
    </source>
</evidence>
<dbReference type="HAMAP" id="MF_01522">
    <property type="entry name" value="Kup"/>
    <property type="match status" value="1"/>
</dbReference>
<evidence type="ECO:0000256" key="1">
    <source>
        <dbReference type="ARBA" id="ARBA00004141"/>
    </source>
</evidence>
<feature type="transmembrane region" description="Helical" evidence="12">
    <location>
        <begin position="250"/>
        <end position="274"/>
    </location>
</feature>
<keyword evidence="7 12" id="KW-0769">Symport</keyword>
<feature type="transmembrane region" description="Helical" evidence="12">
    <location>
        <begin position="12"/>
        <end position="31"/>
    </location>
</feature>
<dbReference type="GO" id="GO:0015079">
    <property type="term" value="F:potassium ion transmembrane transporter activity"/>
    <property type="evidence" value="ECO:0007669"/>
    <property type="project" value="UniProtKB-UniRule"/>
</dbReference>
<evidence type="ECO:0000256" key="12">
    <source>
        <dbReference type="HAMAP-Rule" id="MF_01522"/>
    </source>
</evidence>
<evidence type="ECO:0000256" key="10">
    <source>
        <dbReference type="ARBA" id="ARBA00023065"/>
    </source>
</evidence>
<dbReference type="GO" id="GO:0005886">
    <property type="term" value="C:plasma membrane"/>
    <property type="evidence" value="ECO:0007669"/>
    <property type="project" value="UniProtKB-SubCell"/>
</dbReference>
<dbReference type="PANTHER" id="PTHR30540">
    <property type="entry name" value="OSMOTIC STRESS POTASSIUM TRANSPORTER"/>
    <property type="match status" value="1"/>
</dbReference>
<evidence type="ECO:0000256" key="2">
    <source>
        <dbReference type="ARBA" id="ARBA00007019"/>
    </source>
</evidence>
<proteinExistence type="inferred from homology"/>
<evidence type="ECO:0000256" key="9">
    <source>
        <dbReference type="ARBA" id="ARBA00022989"/>
    </source>
</evidence>
<feature type="transmembrane region" description="Helical" evidence="12">
    <location>
        <begin position="219"/>
        <end position="238"/>
    </location>
</feature>
<feature type="transmembrane region" description="Helical" evidence="12">
    <location>
        <begin position="368"/>
        <end position="389"/>
    </location>
</feature>
<keyword evidence="11 12" id="KW-0472">Membrane</keyword>
<accession>A0A1Y6D9P8</accession>
<feature type="domain" description="K+ potassium transporter C-terminal" evidence="14">
    <location>
        <begin position="480"/>
        <end position="628"/>
    </location>
</feature>
<evidence type="ECO:0000256" key="11">
    <source>
        <dbReference type="ARBA" id="ARBA00023136"/>
    </source>
</evidence>
<keyword evidence="4 12" id="KW-1003">Cell membrane</keyword>
<keyword evidence="5 12" id="KW-0633">Potassium transport</keyword>
<dbReference type="AlphaFoldDB" id="A0A1Y6D9P8"/>
<comment type="function">
    <text evidence="12">Transport of potassium into the cell. Likely operates as a K(+):H(+) symporter.</text>
</comment>
<keyword evidence="10 12" id="KW-0406">Ion transport</keyword>
<feature type="transmembrane region" description="Helical" evidence="12">
    <location>
        <begin position="174"/>
        <end position="194"/>
    </location>
</feature>
<feature type="domain" description="K+ potassium transporter integral membrane" evidence="13">
    <location>
        <begin position="17"/>
        <end position="468"/>
    </location>
</feature>
<evidence type="ECO:0000256" key="3">
    <source>
        <dbReference type="ARBA" id="ARBA00022448"/>
    </source>
</evidence>
<dbReference type="InterPro" id="IPR053951">
    <property type="entry name" value="K_trans_N"/>
</dbReference>
<reference evidence="15 16" key="1">
    <citation type="submission" date="2016-12" db="EMBL/GenBank/DDBJ databases">
        <authorList>
            <person name="Song W.-J."/>
            <person name="Kurnit D.M."/>
        </authorList>
    </citation>
    <scope>NUCLEOTIDE SEQUENCE [LARGE SCALE GENOMIC DNA]</scope>
    <source>
        <strain evidence="15 16">175</strain>
    </source>
</reference>
<dbReference type="InterPro" id="IPR023051">
    <property type="entry name" value="Kup"/>
</dbReference>
<keyword evidence="9 12" id="KW-1133">Transmembrane helix</keyword>
<keyword evidence="3 12" id="KW-0813">Transport</keyword>
<evidence type="ECO:0000259" key="14">
    <source>
        <dbReference type="Pfam" id="PF22776"/>
    </source>
</evidence>
<evidence type="ECO:0000313" key="15">
    <source>
        <dbReference type="EMBL" id="SMF97413.1"/>
    </source>
</evidence>
<evidence type="ECO:0000256" key="5">
    <source>
        <dbReference type="ARBA" id="ARBA00022538"/>
    </source>
</evidence>
<evidence type="ECO:0000313" key="16">
    <source>
        <dbReference type="Proteomes" id="UP000192923"/>
    </source>
</evidence>
<evidence type="ECO:0000256" key="4">
    <source>
        <dbReference type="ARBA" id="ARBA00022475"/>
    </source>
</evidence>
<comment type="similarity">
    <text evidence="2 12">Belongs to the HAK/KUP transporter (TC 2.A.72) family.</text>
</comment>
<keyword evidence="16" id="KW-1185">Reference proteome</keyword>
<dbReference type="EMBL" id="FXAM01000002">
    <property type="protein sequence ID" value="SMF97413.1"/>
    <property type="molecule type" value="Genomic_DNA"/>
</dbReference>
<evidence type="ECO:0000256" key="8">
    <source>
        <dbReference type="ARBA" id="ARBA00022958"/>
    </source>
</evidence>
<name>A0A1Y6D9P8_9GAMM</name>
<feature type="transmembrane region" description="Helical" evidence="12">
    <location>
        <begin position="294"/>
        <end position="321"/>
    </location>
</feature>
<dbReference type="Proteomes" id="UP000192923">
    <property type="component" value="Unassembled WGS sequence"/>
</dbReference>
<dbReference type="GO" id="GO:0015293">
    <property type="term" value="F:symporter activity"/>
    <property type="evidence" value="ECO:0007669"/>
    <property type="project" value="UniProtKB-UniRule"/>
</dbReference>
<comment type="subcellular location">
    <subcellularLocation>
        <location evidence="12">Cell membrane</location>
        <topology evidence="12">Multi-pass membrane protein</topology>
    </subcellularLocation>
    <subcellularLocation>
        <location evidence="1">Membrane</location>
        <topology evidence="1">Multi-pass membrane protein</topology>
    </subcellularLocation>
</comment>
<dbReference type="Pfam" id="PF22776">
    <property type="entry name" value="K_trans_C"/>
    <property type="match status" value="1"/>
</dbReference>
<sequence length="628" mass="68545">MKNNSPASDRHWIRHLALPALGVVFGDIGTSPLYTLRECLNAAGTAPVESVVLGVLSMIFWTLLFVVALKYVAFVMRADNQGEGGIMALLALAQRSLQGPPWRRWLLVMAGLSGAALFYGDGMITPAISVLSAVEGLEVATPLFRPYIIPTTLAVLVGLFAVQRHGTARVGRYFGPVMLVWFLALGGMGLFRIAEHPGVLRALNPWYALEFLAAHGHEALLVLGAVVLAVTGAEALYADMGHFGARPIRAAWFYLVLPALALNYFGQGATVLAVPDAARNPFFLMFPEAARMPMALLATAATVIASQAVISGTYSLTQQAFQLGYLPRMHILHTSETERGQIFLPGLNTWLLIGILVLVLGFESSSRLASAYGIAVTGTMLMTSVLFYVVARQAWGWNRAFLLPLVGIFLMIDGAFFGANLLKVVEGGWLPLAIGLAAFVVMSTWRKGRSLLFQRLYPQKASMERFMADTVPGMPGRVRGTGVFLAAPGEGIPNALLMNVRHNKILHEEVVVLVVLFTDQPREPEADRYSAQDLGLGFFQVIARFGFMELPAVPRILEECRRRGLLDSGPGDTSYFVSRLRPLPTPAPGMALWREKLFAFMLRNAAHAPDFFQIPAEQVIEINVRVEI</sequence>